<reference evidence="2" key="1">
    <citation type="submission" date="2025-08" db="UniProtKB">
        <authorList>
            <consortium name="RefSeq"/>
        </authorList>
    </citation>
    <scope>IDENTIFICATION</scope>
    <source>
        <tissue evidence="2">Sperm</tissue>
    </source>
</reference>
<accession>A0AAJ7T390</accession>
<dbReference type="AlphaFoldDB" id="A0AAJ7T390"/>
<name>A0AAJ7T390_PETMA</name>
<dbReference type="CTD" id="389320"/>
<gene>
    <name evidence="2" type="primary">TEX43</name>
</gene>
<dbReference type="RefSeq" id="XP_032809373.1">
    <property type="nucleotide sequence ID" value="XM_032953482.1"/>
</dbReference>
<organism evidence="1 2">
    <name type="scientific">Petromyzon marinus</name>
    <name type="common">Sea lamprey</name>
    <dbReference type="NCBI Taxonomy" id="7757"/>
    <lineage>
        <taxon>Eukaryota</taxon>
        <taxon>Metazoa</taxon>
        <taxon>Chordata</taxon>
        <taxon>Craniata</taxon>
        <taxon>Vertebrata</taxon>
        <taxon>Cyclostomata</taxon>
        <taxon>Hyperoartia</taxon>
        <taxon>Petromyzontiformes</taxon>
        <taxon>Petromyzontidae</taxon>
        <taxon>Petromyzon</taxon>
    </lineage>
</organism>
<proteinExistence type="predicted"/>
<protein>
    <submittedName>
        <fullName evidence="2">Testis-expressed protein 43</fullName>
    </submittedName>
</protein>
<dbReference type="Proteomes" id="UP001318040">
    <property type="component" value="Chromosome 13"/>
</dbReference>
<evidence type="ECO:0000313" key="2">
    <source>
        <dbReference type="RefSeq" id="XP_032809373.1"/>
    </source>
</evidence>
<dbReference type="PANTHER" id="PTHR35247:SF1">
    <property type="entry name" value="TESTIS-EXPRESSED PROTEIN 43"/>
    <property type="match status" value="1"/>
</dbReference>
<dbReference type="KEGG" id="pmrn:116941998"/>
<dbReference type="PANTHER" id="PTHR35247">
    <property type="entry name" value="TESTIS-EXPRESSED PROTEIN 43"/>
    <property type="match status" value="1"/>
</dbReference>
<dbReference type="InterPro" id="IPR027965">
    <property type="entry name" value="SPMIP10"/>
</dbReference>
<dbReference type="Pfam" id="PF14983">
    <property type="entry name" value="SPMIP10-like"/>
    <property type="match status" value="1"/>
</dbReference>
<evidence type="ECO:0000313" key="1">
    <source>
        <dbReference type="Proteomes" id="UP001318040"/>
    </source>
</evidence>
<keyword evidence="1" id="KW-1185">Reference proteome</keyword>
<sequence>MADVATARGKSRCSVEMHTPKFTSRHPLMPQRYVMPWKQDMKNRALILENAKRAGLYWGPHEESLFFDRAQRLCHGQGSYYVEAPFCLTMERSALLEPSLHSPLSRHQTLLKAWR</sequence>